<dbReference type="InterPro" id="IPR028098">
    <property type="entry name" value="Glyco_trans_4-like_N"/>
</dbReference>
<dbReference type="Pfam" id="PF13439">
    <property type="entry name" value="Glyco_transf_4"/>
    <property type="match status" value="1"/>
</dbReference>
<proteinExistence type="predicted"/>
<keyword evidence="3" id="KW-0808">Transferase</keyword>
<dbReference type="PANTHER" id="PTHR12526">
    <property type="entry name" value="GLYCOSYLTRANSFERASE"/>
    <property type="match status" value="1"/>
</dbReference>
<dbReference type="InterPro" id="IPR001296">
    <property type="entry name" value="Glyco_trans_1"/>
</dbReference>
<dbReference type="GO" id="GO:0016757">
    <property type="term" value="F:glycosyltransferase activity"/>
    <property type="evidence" value="ECO:0007669"/>
    <property type="project" value="UniProtKB-KW"/>
</dbReference>
<feature type="domain" description="Glycosyl transferase family 1" evidence="1">
    <location>
        <begin position="170"/>
        <end position="328"/>
    </location>
</feature>
<organism evidence="3 4">
    <name type="scientific">Mariniflexile litorale</name>
    <dbReference type="NCBI Taxonomy" id="3045158"/>
    <lineage>
        <taxon>Bacteria</taxon>
        <taxon>Pseudomonadati</taxon>
        <taxon>Bacteroidota</taxon>
        <taxon>Flavobacteriia</taxon>
        <taxon>Flavobacteriales</taxon>
        <taxon>Flavobacteriaceae</taxon>
        <taxon>Mariniflexile</taxon>
    </lineage>
</organism>
<dbReference type="EMBL" id="CP155618">
    <property type="protein sequence ID" value="XBL13263.1"/>
    <property type="molecule type" value="Genomic_DNA"/>
</dbReference>
<evidence type="ECO:0000313" key="4">
    <source>
        <dbReference type="Proteomes" id="UP001224325"/>
    </source>
</evidence>
<gene>
    <name evidence="3" type="ORF">QLS71_013135</name>
</gene>
<evidence type="ECO:0000313" key="3">
    <source>
        <dbReference type="EMBL" id="XBL13263.1"/>
    </source>
</evidence>
<protein>
    <submittedName>
        <fullName evidence="3">Glycosyltransferase family 4 protein</fullName>
        <ecNumber evidence="3">2.4.-.-</ecNumber>
    </submittedName>
</protein>
<dbReference type="Pfam" id="PF00534">
    <property type="entry name" value="Glycos_transf_1"/>
    <property type="match status" value="1"/>
</dbReference>
<dbReference type="PANTHER" id="PTHR12526:SF630">
    <property type="entry name" value="GLYCOSYLTRANSFERASE"/>
    <property type="match status" value="1"/>
</dbReference>
<reference evidence="3" key="1">
    <citation type="submission" date="2024-04" db="EMBL/GenBank/DDBJ databases">
        <title>Mariniflexile litorale, isolated from the shallow sediments of the Sea of Japan.</title>
        <authorList>
            <person name="Romanenko L."/>
            <person name="Isaeva M."/>
        </authorList>
    </citation>
    <scope>NUCLEOTIDE SEQUENCE [LARGE SCALE GENOMIC DNA]</scope>
    <source>
        <strain evidence="3">KMM 9835</strain>
    </source>
</reference>
<name>A0AAU7EDU2_9FLAO</name>
<evidence type="ECO:0000259" key="2">
    <source>
        <dbReference type="Pfam" id="PF13439"/>
    </source>
</evidence>
<dbReference type="EC" id="2.4.-.-" evidence="3"/>
<dbReference type="CDD" id="cd03801">
    <property type="entry name" value="GT4_PimA-like"/>
    <property type="match status" value="1"/>
</dbReference>
<dbReference type="AlphaFoldDB" id="A0AAU7EDU2"/>
<accession>A0AAU7EDU2</accession>
<sequence>MKVLQLIDSLEVGGAERVAVNIANALSTKIEGSYLCATRVEGLLKDSLDESVNFLFLNKNRTFDIKAILKFSKYIKEEGIDIIHAHSSSFFLATTIRVFNRNIKVVWHDHYGNSEFLQNRKFKILRICSSYFNHIFTVNKALEQWAIENLKTNSVSYLPNFAVINNEVRETILDGEEEKRIICLANLREQKDHLTLLKAFKKVIEKHSDWSLHLVGKDFADTYSKMIKTYILDENLNHHVFVYATKSDTLHILSQSTIGVLASKSEGLPLALLEYGLAKLPVIATRVGECLEVIKNNYNGVLVRSENPEELSKTLIEYIENKELRDKYAFRYHEHIQSNYTEAAQIKTILKVYNNICH</sequence>
<dbReference type="RefSeq" id="WP_308992635.1">
    <property type="nucleotide sequence ID" value="NZ_CP155618.1"/>
</dbReference>
<dbReference type="Proteomes" id="UP001224325">
    <property type="component" value="Chromosome"/>
</dbReference>
<dbReference type="KEGG" id="mlil:QLS71_013135"/>
<dbReference type="Gene3D" id="3.40.50.2000">
    <property type="entry name" value="Glycogen Phosphorylase B"/>
    <property type="match status" value="2"/>
</dbReference>
<feature type="domain" description="Glycosyltransferase subfamily 4-like N-terminal" evidence="2">
    <location>
        <begin position="12"/>
        <end position="160"/>
    </location>
</feature>
<dbReference type="SUPFAM" id="SSF53756">
    <property type="entry name" value="UDP-Glycosyltransferase/glycogen phosphorylase"/>
    <property type="match status" value="1"/>
</dbReference>
<keyword evidence="4" id="KW-1185">Reference proteome</keyword>
<evidence type="ECO:0000259" key="1">
    <source>
        <dbReference type="Pfam" id="PF00534"/>
    </source>
</evidence>
<keyword evidence="3" id="KW-0328">Glycosyltransferase</keyword>